<dbReference type="InterPro" id="IPR013083">
    <property type="entry name" value="Znf_RING/FYVE/PHD"/>
</dbReference>
<dbReference type="Pfam" id="PF24659">
    <property type="entry name" value="DUF7648"/>
    <property type="match status" value="1"/>
</dbReference>
<evidence type="ECO:0000256" key="2">
    <source>
        <dbReference type="ARBA" id="ARBA00022723"/>
    </source>
</evidence>
<feature type="compositionally biased region" description="Basic and acidic residues" evidence="6">
    <location>
        <begin position="947"/>
        <end position="958"/>
    </location>
</feature>
<feature type="compositionally biased region" description="Basic and acidic residues" evidence="6">
    <location>
        <begin position="353"/>
        <end position="364"/>
    </location>
</feature>
<reference evidence="8" key="1">
    <citation type="journal article" date="2016" name="Nat. Genet.">
        <title>A high-quality carrot genome assembly provides new insights into carotenoid accumulation and asterid genome evolution.</title>
        <authorList>
            <person name="Iorizzo M."/>
            <person name="Ellison S."/>
            <person name="Senalik D."/>
            <person name="Zeng P."/>
            <person name="Satapoomin P."/>
            <person name="Huang J."/>
            <person name="Bowman M."/>
            <person name="Iovene M."/>
            <person name="Sanseverino W."/>
            <person name="Cavagnaro P."/>
            <person name="Yildiz M."/>
            <person name="Macko-Podgorni A."/>
            <person name="Moranska E."/>
            <person name="Grzebelus E."/>
            <person name="Grzebelus D."/>
            <person name="Ashrafi H."/>
            <person name="Zheng Z."/>
            <person name="Cheng S."/>
            <person name="Spooner D."/>
            <person name="Van Deynze A."/>
            <person name="Simon P."/>
        </authorList>
    </citation>
    <scope>NUCLEOTIDE SEQUENCE</scope>
    <source>
        <tissue evidence="8">Leaf</tissue>
    </source>
</reference>
<feature type="compositionally biased region" description="Low complexity" evidence="6">
    <location>
        <begin position="586"/>
        <end position="595"/>
    </location>
</feature>
<dbReference type="InterPro" id="IPR001965">
    <property type="entry name" value="Znf_PHD"/>
</dbReference>
<dbReference type="PANTHER" id="PTHR14571:SF9">
    <property type="entry name" value="HISTONE-LYSINE N-METHYLTRANSFERASE SET-26-RELATED"/>
    <property type="match status" value="1"/>
</dbReference>
<feature type="region of interest" description="Disordered" evidence="6">
    <location>
        <begin position="712"/>
        <end position="805"/>
    </location>
</feature>
<dbReference type="Proteomes" id="UP000077755">
    <property type="component" value="Chromosome 3"/>
</dbReference>
<feature type="compositionally biased region" description="Basic and acidic residues" evidence="6">
    <location>
        <begin position="220"/>
        <end position="236"/>
    </location>
</feature>
<feature type="compositionally biased region" description="Low complexity" evidence="6">
    <location>
        <begin position="1040"/>
        <end position="1052"/>
    </location>
</feature>
<keyword evidence="4" id="KW-0862">Zinc</keyword>
<comment type="subcellular location">
    <subcellularLocation>
        <location evidence="1">Nucleus</location>
    </subcellularLocation>
</comment>
<feature type="region of interest" description="Disordered" evidence="6">
    <location>
        <begin position="921"/>
        <end position="1052"/>
    </location>
</feature>
<protein>
    <recommendedName>
        <fullName evidence="7">Zinc finger PHD-type domain-containing protein</fullName>
    </recommendedName>
</protein>
<dbReference type="SUPFAM" id="SSF57903">
    <property type="entry name" value="FYVE/PHD zinc finger"/>
    <property type="match status" value="1"/>
</dbReference>
<dbReference type="EMBL" id="CP093345">
    <property type="protein sequence ID" value="WOG91574.1"/>
    <property type="molecule type" value="Genomic_DNA"/>
</dbReference>
<dbReference type="GO" id="GO:0008270">
    <property type="term" value="F:zinc ion binding"/>
    <property type="evidence" value="ECO:0007669"/>
    <property type="project" value="UniProtKB-KW"/>
</dbReference>
<feature type="region of interest" description="Disordered" evidence="6">
    <location>
        <begin position="350"/>
        <end position="384"/>
    </location>
</feature>
<name>A0AAF1AQB8_DAUCS</name>
<dbReference type="PROSITE" id="PS01359">
    <property type="entry name" value="ZF_PHD_1"/>
    <property type="match status" value="1"/>
</dbReference>
<dbReference type="InterPro" id="IPR011011">
    <property type="entry name" value="Znf_FYVE_PHD"/>
</dbReference>
<feature type="region of interest" description="Disordered" evidence="6">
    <location>
        <begin position="271"/>
        <end position="292"/>
    </location>
</feature>
<evidence type="ECO:0000256" key="4">
    <source>
        <dbReference type="ARBA" id="ARBA00022833"/>
    </source>
</evidence>
<feature type="compositionally biased region" description="Low complexity" evidence="6">
    <location>
        <begin position="1015"/>
        <end position="1025"/>
    </location>
</feature>
<dbReference type="SMART" id="SM00249">
    <property type="entry name" value="PHD"/>
    <property type="match status" value="1"/>
</dbReference>
<evidence type="ECO:0000256" key="1">
    <source>
        <dbReference type="ARBA" id="ARBA00004123"/>
    </source>
</evidence>
<dbReference type="InterPro" id="IPR056065">
    <property type="entry name" value="DUF7648"/>
</dbReference>
<proteinExistence type="predicted"/>
<feature type="region of interest" description="Disordered" evidence="6">
    <location>
        <begin position="212"/>
        <end position="255"/>
    </location>
</feature>
<evidence type="ECO:0000259" key="7">
    <source>
        <dbReference type="SMART" id="SM00249"/>
    </source>
</evidence>
<feature type="compositionally biased region" description="Polar residues" evidence="6">
    <location>
        <begin position="596"/>
        <end position="606"/>
    </location>
</feature>
<accession>A0AAF1AQB8</accession>
<dbReference type="GO" id="GO:0005634">
    <property type="term" value="C:nucleus"/>
    <property type="evidence" value="ECO:0007669"/>
    <property type="project" value="UniProtKB-SubCell"/>
</dbReference>
<feature type="compositionally biased region" description="Basic residues" evidence="6">
    <location>
        <begin position="972"/>
        <end position="984"/>
    </location>
</feature>
<evidence type="ECO:0000313" key="9">
    <source>
        <dbReference type="Proteomes" id="UP000077755"/>
    </source>
</evidence>
<dbReference type="AlphaFoldDB" id="A0AAF1AQB8"/>
<organism evidence="8 9">
    <name type="scientific">Daucus carota subsp. sativus</name>
    <name type="common">Carrot</name>
    <dbReference type="NCBI Taxonomy" id="79200"/>
    <lineage>
        <taxon>Eukaryota</taxon>
        <taxon>Viridiplantae</taxon>
        <taxon>Streptophyta</taxon>
        <taxon>Embryophyta</taxon>
        <taxon>Tracheophyta</taxon>
        <taxon>Spermatophyta</taxon>
        <taxon>Magnoliopsida</taxon>
        <taxon>eudicotyledons</taxon>
        <taxon>Gunneridae</taxon>
        <taxon>Pentapetalae</taxon>
        <taxon>asterids</taxon>
        <taxon>campanulids</taxon>
        <taxon>Apiales</taxon>
        <taxon>Apiaceae</taxon>
        <taxon>Apioideae</taxon>
        <taxon>Scandiceae</taxon>
        <taxon>Daucinae</taxon>
        <taxon>Daucus</taxon>
        <taxon>Daucus sect. Daucus</taxon>
    </lineage>
</organism>
<feature type="domain" description="Zinc finger PHD-type" evidence="7">
    <location>
        <begin position="29"/>
        <end position="72"/>
    </location>
</feature>
<keyword evidence="3" id="KW-0863">Zinc-finger</keyword>
<dbReference type="InterPro" id="IPR019787">
    <property type="entry name" value="Znf_PHD-finger"/>
</dbReference>
<feature type="region of interest" description="Disordered" evidence="6">
    <location>
        <begin position="540"/>
        <end position="606"/>
    </location>
</feature>
<dbReference type="Pfam" id="PF00628">
    <property type="entry name" value="PHD"/>
    <property type="match status" value="1"/>
</dbReference>
<dbReference type="InterPro" id="IPR019786">
    <property type="entry name" value="Zinc_finger_PHD-type_CS"/>
</dbReference>
<evidence type="ECO:0000256" key="5">
    <source>
        <dbReference type="ARBA" id="ARBA00023242"/>
    </source>
</evidence>
<reference evidence="8" key="2">
    <citation type="submission" date="2022-03" db="EMBL/GenBank/DDBJ databases">
        <title>Draft title - Genomic analysis of global carrot germplasm unveils the trajectory of domestication and the origin of high carotenoid orange carrot.</title>
        <authorList>
            <person name="Iorizzo M."/>
            <person name="Ellison S."/>
            <person name="Senalik D."/>
            <person name="Macko-Podgorni A."/>
            <person name="Grzebelus D."/>
            <person name="Bostan H."/>
            <person name="Rolling W."/>
            <person name="Curaba J."/>
            <person name="Simon P."/>
        </authorList>
    </citation>
    <scope>NUCLEOTIDE SEQUENCE</scope>
    <source>
        <tissue evidence="8">Leaf</tissue>
    </source>
</reference>
<feature type="compositionally biased region" description="Polar residues" evidence="6">
    <location>
        <begin position="787"/>
        <end position="801"/>
    </location>
</feature>
<evidence type="ECO:0000256" key="3">
    <source>
        <dbReference type="ARBA" id="ARBA00022771"/>
    </source>
</evidence>
<feature type="compositionally biased region" description="Polar residues" evidence="6">
    <location>
        <begin position="728"/>
        <end position="746"/>
    </location>
</feature>
<feature type="compositionally biased region" description="Polar residues" evidence="6">
    <location>
        <begin position="541"/>
        <end position="552"/>
    </location>
</feature>
<sequence>MRSQARWDHRTPDPVDPPDDWVNGSWTVDCVCGVNYDDGEEMVNCDECGVWVHTRCYRYVKSEKAFACYKCKGVKSRRDWESDRMEEERTESEVAQLLVELPNKTVRRGLGSATGNSGFQKRLWTQIPKEERVHVQGVPGGEDGVFSGSGLSSVFGAGLWKSTGYVPKKFSFQYKEFDCWKEGDENVVNNGDAGAQGVASLKDIAGSVADHESLGVGMRTRGEESKKKKREGEDYNGRSTQKSGMKKQTDRNSTMIHYGKRKKEVSIASKDGTGKKKAKVVHVEGDASKKRSPRVSRSACYYNYIAFSWNDSILLLQDVGLDNVNDKGGECAHRSDRYSQEVRADYLETIAPRAKDSQNDHDSTSKLSSGRPKQEKTQIDINDSAGVSQVQVSLPCKEKLDDGGPAPNTQNHDIRSNVLKKAACVNDVLFMEQKSDNVYSNTPADCQIDKAGAPSLPIHVPINGQMVDDLGNHVAGGSSLELKQVRHSKEPSKACETTMISSEHLDKHKVIVSFGKSSLTTATTSIPKTPASDSHRIVDAQNDNRSTQQNVVSEHKNSKKEGSDAGFLKDRERYEKPRKISKDVSKSFTSSVKTSNLGKISGSSNSKILSASKESGSFSSAKPSLLQTVLSNSMSGESDTSLQPEIASYAENVTTTSELTQRSETANHLNCQPSLKVNHTLQMHHSAALNTSTAISDEELALLLHHELNSSPRVPRVPRMRNAGSLPQLGSPTGSNSLMKRSSSSCMGKDQGLVFKRKGKSIAAEGSQNSEEDESRNVKRSPLVPVQRTSDPTRTSDSVSKTEVDYGSAAGNASLASAETGKQDVSSIYKSPQNASDEETGTDIRPAQRTLPGLLSMIMTKRMTYEELCNAVLPVCVKCLFMLEHWPHLRKHNGERYAYSSHSQAVLDCLRNRSEWARLVDRGPKTNAGRKRRRSDAEAQSLESGDNESKKKDAKGVDSKNVVESSQDQFPKGKRKTRKRRRRLALQGRGLKNMAFRRGRRQKEGSDVSYDEDFSLSSSSSAEESMSTEDETIHGGGGTSSATGRSEASASE</sequence>
<dbReference type="Gene3D" id="3.30.40.10">
    <property type="entry name" value="Zinc/RING finger domain, C3HC4 (zinc finger)"/>
    <property type="match status" value="1"/>
</dbReference>
<keyword evidence="2" id="KW-0479">Metal-binding</keyword>
<evidence type="ECO:0000313" key="8">
    <source>
        <dbReference type="EMBL" id="WOG91574.1"/>
    </source>
</evidence>
<evidence type="ECO:0000256" key="6">
    <source>
        <dbReference type="SAM" id="MobiDB-lite"/>
    </source>
</evidence>
<keyword evidence="9" id="KW-1185">Reference proteome</keyword>
<gene>
    <name evidence="8" type="ORF">DCAR_0310823</name>
</gene>
<dbReference type="PANTHER" id="PTHR14571">
    <property type="entry name" value="HISTONE-LYSINE N-METHYLTRANSFERASE SET-26-RELATED"/>
    <property type="match status" value="1"/>
</dbReference>
<keyword evidence="5" id="KW-0539">Nucleus</keyword>
<feature type="compositionally biased region" description="Basic and acidic residues" evidence="6">
    <location>
        <begin position="553"/>
        <end position="585"/>
    </location>
</feature>